<organism evidence="1 2">
    <name type="scientific">Hymenobacter fastidiosus</name>
    <dbReference type="NCBI Taxonomy" id="486264"/>
    <lineage>
        <taxon>Bacteria</taxon>
        <taxon>Pseudomonadati</taxon>
        <taxon>Bacteroidota</taxon>
        <taxon>Cytophagia</taxon>
        <taxon>Cytophagales</taxon>
        <taxon>Hymenobacteraceae</taxon>
        <taxon>Hymenobacter</taxon>
    </lineage>
</organism>
<dbReference type="EMBL" id="BAABDJ010000015">
    <property type="protein sequence ID" value="GAA4007666.1"/>
    <property type="molecule type" value="Genomic_DNA"/>
</dbReference>
<dbReference type="Proteomes" id="UP001500567">
    <property type="component" value="Unassembled WGS sequence"/>
</dbReference>
<comment type="caution">
    <text evidence="1">The sequence shown here is derived from an EMBL/GenBank/DDBJ whole genome shotgun (WGS) entry which is preliminary data.</text>
</comment>
<reference evidence="2" key="1">
    <citation type="journal article" date="2019" name="Int. J. Syst. Evol. Microbiol.">
        <title>The Global Catalogue of Microorganisms (GCM) 10K type strain sequencing project: providing services to taxonomists for standard genome sequencing and annotation.</title>
        <authorList>
            <consortium name="The Broad Institute Genomics Platform"/>
            <consortium name="The Broad Institute Genome Sequencing Center for Infectious Disease"/>
            <person name="Wu L."/>
            <person name="Ma J."/>
        </authorList>
    </citation>
    <scope>NUCLEOTIDE SEQUENCE [LARGE SCALE GENOMIC DNA]</scope>
    <source>
        <strain evidence="2">JCM 17224</strain>
    </source>
</reference>
<evidence type="ECO:0000313" key="2">
    <source>
        <dbReference type="Proteomes" id="UP001500567"/>
    </source>
</evidence>
<protein>
    <recommendedName>
        <fullName evidence="3">STAS/SEC14 domain-containing protein</fullName>
    </recommendedName>
</protein>
<dbReference type="RefSeq" id="WP_345072675.1">
    <property type="nucleotide sequence ID" value="NZ_BAABDJ010000015.1"/>
</dbReference>
<name>A0ABP7S741_9BACT</name>
<keyword evidence="2" id="KW-1185">Reference proteome</keyword>
<proteinExistence type="predicted"/>
<sequence length="141" mass="15932">MAYLLYPTNASLYFHNELASVLENADGYAHIDWNPVPVHSPALRAVAEQVLRLLSTAGFTKILSDHQLLSPLLLPDQRWLTEEWVPRAVVEVGLRHCAIVKDYDLIAHSNAAQIVQHLSAYPVTLRFFEEQSLATHWLHGV</sequence>
<accession>A0ABP7S741</accession>
<gene>
    <name evidence="1" type="ORF">GCM10022408_19600</name>
</gene>
<evidence type="ECO:0000313" key="1">
    <source>
        <dbReference type="EMBL" id="GAA4007666.1"/>
    </source>
</evidence>
<evidence type="ECO:0008006" key="3">
    <source>
        <dbReference type="Google" id="ProtNLM"/>
    </source>
</evidence>